<dbReference type="AlphaFoldDB" id="A0A5C5VBX8"/>
<feature type="chain" id="PRO_5022723448" description="Outer membrane lipoprotein-sorting protein" evidence="1">
    <location>
        <begin position="25"/>
        <end position="278"/>
    </location>
</feature>
<proteinExistence type="predicted"/>
<comment type="caution">
    <text evidence="2">The sequence shown here is derived from an EMBL/GenBank/DDBJ whole genome shotgun (WGS) entry which is preliminary data.</text>
</comment>
<dbReference type="Proteomes" id="UP000316714">
    <property type="component" value="Unassembled WGS sequence"/>
</dbReference>
<evidence type="ECO:0000313" key="2">
    <source>
        <dbReference type="EMBL" id="TWT35135.1"/>
    </source>
</evidence>
<dbReference type="InterPro" id="IPR011465">
    <property type="entry name" value="DUF1571"/>
</dbReference>
<feature type="signal peptide" evidence="1">
    <location>
        <begin position="1"/>
        <end position="24"/>
    </location>
</feature>
<organism evidence="2 3">
    <name type="scientific">Posidoniimonas corsicana</name>
    <dbReference type="NCBI Taxonomy" id="1938618"/>
    <lineage>
        <taxon>Bacteria</taxon>
        <taxon>Pseudomonadati</taxon>
        <taxon>Planctomycetota</taxon>
        <taxon>Planctomycetia</taxon>
        <taxon>Pirellulales</taxon>
        <taxon>Lacipirellulaceae</taxon>
        <taxon>Posidoniimonas</taxon>
    </lineage>
</organism>
<reference evidence="2 3" key="1">
    <citation type="submission" date="2019-02" db="EMBL/GenBank/DDBJ databases">
        <title>Deep-cultivation of Planctomycetes and their phenomic and genomic characterization uncovers novel biology.</title>
        <authorList>
            <person name="Wiegand S."/>
            <person name="Jogler M."/>
            <person name="Boedeker C."/>
            <person name="Pinto D."/>
            <person name="Vollmers J."/>
            <person name="Rivas-Marin E."/>
            <person name="Kohn T."/>
            <person name="Peeters S.H."/>
            <person name="Heuer A."/>
            <person name="Rast P."/>
            <person name="Oberbeckmann S."/>
            <person name="Bunk B."/>
            <person name="Jeske O."/>
            <person name="Meyerdierks A."/>
            <person name="Storesund J.E."/>
            <person name="Kallscheuer N."/>
            <person name="Luecker S."/>
            <person name="Lage O.M."/>
            <person name="Pohl T."/>
            <person name="Merkel B.J."/>
            <person name="Hornburger P."/>
            <person name="Mueller R.-W."/>
            <person name="Bruemmer F."/>
            <person name="Labrenz M."/>
            <person name="Spormann A.M."/>
            <person name="Op Den Camp H."/>
            <person name="Overmann J."/>
            <person name="Amann R."/>
            <person name="Jetten M.S.M."/>
            <person name="Mascher T."/>
            <person name="Medema M.H."/>
            <person name="Devos D.P."/>
            <person name="Kaster A.-K."/>
            <person name="Ovreas L."/>
            <person name="Rohde M."/>
            <person name="Galperin M.Y."/>
            <person name="Jogler C."/>
        </authorList>
    </citation>
    <scope>NUCLEOTIDE SEQUENCE [LARGE SCALE GENOMIC DNA]</scope>
    <source>
        <strain evidence="2 3">KOR34</strain>
    </source>
</reference>
<name>A0A5C5VBX8_9BACT</name>
<evidence type="ECO:0000313" key="3">
    <source>
        <dbReference type="Proteomes" id="UP000316714"/>
    </source>
</evidence>
<dbReference type="OrthoDB" id="5456309at2"/>
<protein>
    <recommendedName>
        <fullName evidence="4">Outer membrane lipoprotein-sorting protein</fullName>
    </recommendedName>
</protein>
<evidence type="ECO:0000256" key="1">
    <source>
        <dbReference type="SAM" id="SignalP"/>
    </source>
</evidence>
<dbReference type="RefSeq" id="WP_146561072.1">
    <property type="nucleotide sequence ID" value="NZ_SIHJ01000001.1"/>
</dbReference>
<dbReference type="EMBL" id="SIHJ01000001">
    <property type="protein sequence ID" value="TWT35135.1"/>
    <property type="molecule type" value="Genomic_DNA"/>
</dbReference>
<keyword evidence="1" id="KW-0732">Signal</keyword>
<dbReference type="Pfam" id="PF07608">
    <property type="entry name" value="DUF1571"/>
    <property type="match status" value="1"/>
</dbReference>
<keyword evidence="3" id="KW-1185">Reference proteome</keyword>
<sequence length="278" mass="31906" precursor="true">MTTATRISACVLALTFAAPLACYAADTPAGVDHPLQPLLRLAEESLAKLKNEVRDYTCTMVMRERRNGKLKPYQFIEAKVRHPDAEAQTPFSVYLDFKKPANVAGREVLYLAGRNSGKMLVRRGGRRLAYVTTYLDPDSAIALEENRYPVTEMGFLNLIERLVEVMREDMQHDECTVQFYKNAKVGDSVCTRVVVEHPQQRDYFRYHRAMVFIDEERKLPLAYGSYLWPEKAGGEPVLVEEYMYTNVKLNVGLTDEDFDRENPDYQFLDRDSAVARQQ</sequence>
<gene>
    <name evidence="2" type="ORF">KOR34_00220</name>
</gene>
<evidence type="ECO:0008006" key="4">
    <source>
        <dbReference type="Google" id="ProtNLM"/>
    </source>
</evidence>
<accession>A0A5C5VBX8</accession>